<name>A0ABW1EFQ7_9BACT</name>
<dbReference type="GO" id="GO:0016787">
    <property type="term" value="F:hydrolase activity"/>
    <property type="evidence" value="ECO:0007669"/>
    <property type="project" value="UniProtKB-KW"/>
</dbReference>
<comment type="caution">
    <text evidence="4">The sequence shown here is derived from an EMBL/GenBank/DDBJ whole genome shotgun (WGS) entry which is preliminary data.</text>
</comment>
<keyword evidence="2" id="KW-0812">Transmembrane</keyword>
<evidence type="ECO:0000313" key="4">
    <source>
        <dbReference type="EMBL" id="MFC5862696.1"/>
    </source>
</evidence>
<evidence type="ECO:0000313" key="5">
    <source>
        <dbReference type="Proteomes" id="UP001596091"/>
    </source>
</evidence>
<evidence type="ECO:0000256" key="1">
    <source>
        <dbReference type="SAM" id="MobiDB-lite"/>
    </source>
</evidence>
<evidence type="ECO:0000259" key="3">
    <source>
        <dbReference type="SMART" id="SM00245"/>
    </source>
</evidence>
<sequence>MLERIFVWLLRLYPAAFQQVFGAEAARLVRDRLRDERGFAARLRLCWDLLTDFAISVPREFRYAQPSLAGAPTQPMRGPVFAVLEGKPPTPTSLALAGLFAIAFFTGVGYLMGHGGGHLMLRSLSMRPERQLSGPGFAPERAPQQPGMGVEAANSSLGSDRTIASPAQQQADAYAAGEPWKRDAKTATPAANGQPALVEMDTAYTRWVVAEIAGNLKYHYFDRASAGQLAESMQSRVTAGAYDSVPVDQTLAKLLTRQLRASTGDMHLEVVYDAGILPHPVAEPTAGVPEPYRRAMAASHCTIEQVETLPHNVGYIKLNSFPDPEVCGASLTSAMSSLNHSSAVIFDLRDNLGGFPVGVMFVSNYLFNRPEMIFNPREAVSSQSWTKPVAGNLLADKPVYVLTSHKTISGAEQFAYNLKMLKRATIIGETTAGATHSAVFHRIDDHFGVAIPEVKVANPYGKPDWEGVGVEPDIQVPAADALTVAEKLAAQR</sequence>
<feature type="region of interest" description="Disordered" evidence="1">
    <location>
        <begin position="130"/>
        <end position="190"/>
    </location>
</feature>
<dbReference type="Gene3D" id="3.90.226.10">
    <property type="entry name" value="2-enoyl-CoA Hydratase, Chain A, domain 1"/>
    <property type="match status" value="1"/>
</dbReference>
<reference evidence="5" key="1">
    <citation type="journal article" date="2019" name="Int. J. Syst. Evol. Microbiol.">
        <title>The Global Catalogue of Microorganisms (GCM) 10K type strain sequencing project: providing services to taxonomists for standard genome sequencing and annotation.</title>
        <authorList>
            <consortium name="The Broad Institute Genomics Platform"/>
            <consortium name="The Broad Institute Genome Sequencing Center for Infectious Disease"/>
            <person name="Wu L."/>
            <person name="Ma J."/>
        </authorList>
    </citation>
    <scope>NUCLEOTIDE SEQUENCE [LARGE SCALE GENOMIC DNA]</scope>
    <source>
        <strain evidence="5">JCM 4087</strain>
    </source>
</reference>
<keyword evidence="4" id="KW-0378">Hydrolase</keyword>
<dbReference type="RefSeq" id="WP_263336441.1">
    <property type="nucleotide sequence ID" value="NZ_JAGSYH010000003.1"/>
</dbReference>
<dbReference type="InterPro" id="IPR029045">
    <property type="entry name" value="ClpP/crotonase-like_dom_sf"/>
</dbReference>
<dbReference type="PANTHER" id="PTHR11261">
    <property type="entry name" value="INTERPHOTORECEPTOR RETINOID-BINDING PROTEIN"/>
    <property type="match status" value="1"/>
</dbReference>
<keyword evidence="2" id="KW-0472">Membrane</keyword>
<evidence type="ECO:0000256" key="2">
    <source>
        <dbReference type="SAM" id="Phobius"/>
    </source>
</evidence>
<dbReference type="Gene3D" id="3.30.750.44">
    <property type="match status" value="1"/>
</dbReference>
<dbReference type="SUPFAM" id="SSF52096">
    <property type="entry name" value="ClpP/crotonase"/>
    <property type="match status" value="1"/>
</dbReference>
<dbReference type="Proteomes" id="UP001596091">
    <property type="component" value="Unassembled WGS sequence"/>
</dbReference>
<protein>
    <submittedName>
        <fullName evidence="4">S41 family peptidase</fullName>
        <ecNumber evidence="4">3.4.-.-</ecNumber>
    </submittedName>
</protein>
<proteinExistence type="predicted"/>
<feature type="domain" description="Tail specific protease" evidence="3">
    <location>
        <begin position="285"/>
        <end position="477"/>
    </location>
</feature>
<dbReference type="InterPro" id="IPR005151">
    <property type="entry name" value="Tail-specific_protease"/>
</dbReference>
<dbReference type="PANTHER" id="PTHR11261:SF3">
    <property type="entry name" value="RETINOL-BINDING PROTEIN 3"/>
    <property type="match status" value="1"/>
</dbReference>
<dbReference type="Pfam" id="PF03572">
    <property type="entry name" value="Peptidase_S41"/>
    <property type="match status" value="1"/>
</dbReference>
<dbReference type="CDD" id="cd07563">
    <property type="entry name" value="Peptidase_S41_IRBP"/>
    <property type="match status" value="1"/>
</dbReference>
<accession>A0ABW1EFQ7</accession>
<keyword evidence="2" id="KW-1133">Transmembrane helix</keyword>
<dbReference type="EC" id="3.4.-.-" evidence="4"/>
<dbReference type="EMBL" id="JBHSPH010000002">
    <property type="protein sequence ID" value="MFC5862696.1"/>
    <property type="molecule type" value="Genomic_DNA"/>
</dbReference>
<organism evidence="4 5">
    <name type="scientific">Acidicapsa dinghuensis</name>
    <dbReference type="NCBI Taxonomy" id="2218256"/>
    <lineage>
        <taxon>Bacteria</taxon>
        <taxon>Pseudomonadati</taxon>
        <taxon>Acidobacteriota</taxon>
        <taxon>Terriglobia</taxon>
        <taxon>Terriglobales</taxon>
        <taxon>Acidobacteriaceae</taxon>
        <taxon>Acidicapsa</taxon>
    </lineage>
</organism>
<gene>
    <name evidence="4" type="ORF">ACFPT7_10380</name>
</gene>
<dbReference type="SMART" id="SM00245">
    <property type="entry name" value="TSPc"/>
    <property type="match status" value="1"/>
</dbReference>
<feature type="transmembrane region" description="Helical" evidence="2">
    <location>
        <begin position="94"/>
        <end position="113"/>
    </location>
</feature>
<keyword evidence="5" id="KW-1185">Reference proteome</keyword>